<dbReference type="GO" id="GO:0080008">
    <property type="term" value="C:Cul4-RING E3 ubiquitin ligase complex"/>
    <property type="evidence" value="ECO:0007669"/>
    <property type="project" value="TreeGrafter"/>
</dbReference>
<protein>
    <submittedName>
        <fullName evidence="4">WD and tetratricopeptide repeats protein 1</fullName>
    </submittedName>
</protein>
<dbReference type="Gene3D" id="1.25.40.10">
    <property type="entry name" value="Tetratricopeptide repeat domain"/>
    <property type="match status" value="1"/>
</dbReference>
<feature type="repeat" description="WD" evidence="3">
    <location>
        <begin position="520"/>
        <end position="549"/>
    </location>
</feature>
<dbReference type="GO" id="GO:0045717">
    <property type="term" value="P:negative regulation of fatty acid biosynthetic process"/>
    <property type="evidence" value="ECO:0007669"/>
    <property type="project" value="TreeGrafter"/>
</dbReference>
<dbReference type="SUPFAM" id="SSF48452">
    <property type="entry name" value="TPR-like"/>
    <property type="match status" value="1"/>
</dbReference>
<evidence type="ECO:0000256" key="3">
    <source>
        <dbReference type="PROSITE-ProRule" id="PRU00221"/>
    </source>
</evidence>
<feature type="repeat" description="WD" evidence="3">
    <location>
        <begin position="44"/>
        <end position="85"/>
    </location>
</feature>
<dbReference type="AlphaFoldDB" id="A0A0A9XYU9"/>
<dbReference type="PROSITE" id="PS50294">
    <property type="entry name" value="WD_REPEATS_REGION"/>
    <property type="match status" value="1"/>
</dbReference>
<dbReference type="InterPro" id="IPR019734">
    <property type="entry name" value="TPR_rpt"/>
</dbReference>
<sequence>MPRTDSVLSLVNRREVDFKVNSRLQKKLHVTTNLINRLGLEQTLYGHTGCVNCLEWDSKGRTLASASDDFHVIIWDPFTRKKLTTLHTGHHGNIFSVKFMPQTNENIIVTGAGDYEVRVHNVVCKELTRVCVCHGGRIKRIATAQDVPDIYWTAAEDGVIRQFDSRAPHTCRIEKNVLIDLKTYAGDYIEAKCLSVNPLRSELIAVGANDPYIRIYDRRMIKIIKGLSFNPTNSPNTEDNVPPGCVQYFVPGHVPSKKKCTDRELREYSATYVTFGPNGTDLLVNLGSEQIYLFDIMTKSRSLLVRHTNDNQEVSPPLKTYCDSDSFEKCTAVADAPKPYLPEHINVLKLAGNTLFEKEEYSSSIRIYNEAIGEYPKSSVMYSNRAAAYMKRDWCGDTYAALRDCITALEFDSNNIKAFFRMSRCLYELSWFEEAQNCLNNFKMKFPSHSKSVACKALERDITRRLNKTEEGSEKDSAEFGEYVDVSSKESDWRESATDYNLRFYGHCNTTTDIKEANFFGSDGQFIVAGSDDGSIFIWDRQSTNNIRILKGDASIVNCLQPHPSYCMLATSGIEHVVRIWTPMPEDGNSNEHEVKEKDEVAQANQRRMKTDPFDVVLMNLGTRLQEDMDGNPSYCRTS</sequence>
<accession>A0A0A9XYU9</accession>
<dbReference type="EMBL" id="GDHC01001904">
    <property type="protein sequence ID" value="JAQ16725.1"/>
    <property type="molecule type" value="Transcribed_RNA"/>
</dbReference>
<dbReference type="GO" id="GO:0005737">
    <property type="term" value="C:cytoplasm"/>
    <property type="evidence" value="ECO:0007669"/>
    <property type="project" value="TreeGrafter"/>
</dbReference>
<reference evidence="5" key="3">
    <citation type="journal article" date="2016" name="Gigascience">
        <title>De novo construction of an expanded transcriptome assembly for the western tarnished plant bug, Lygus hesperus.</title>
        <authorList>
            <person name="Tassone E.E."/>
            <person name="Geib S.M."/>
            <person name="Hall B."/>
            <person name="Fabrick J.A."/>
            <person name="Brent C.S."/>
            <person name="Hull J.J."/>
        </authorList>
    </citation>
    <scope>NUCLEOTIDE SEQUENCE</scope>
</reference>
<reference evidence="4" key="1">
    <citation type="journal article" date="2014" name="PLoS ONE">
        <title>Transcriptome-Based Identification of ABC Transporters in the Western Tarnished Plant Bug Lygus hesperus.</title>
        <authorList>
            <person name="Hull J.J."/>
            <person name="Chaney K."/>
            <person name="Geib S.M."/>
            <person name="Fabrick J.A."/>
            <person name="Brent C.S."/>
            <person name="Walsh D."/>
            <person name="Lavine L.C."/>
        </authorList>
    </citation>
    <scope>NUCLEOTIDE SEQUENCE</scope>
</reference>
<evidence type="ECO:0000256" key="1">
    <source>
        <dbReference type="ARBA" id="ARBA00022574"/>
    </source>
</evidence>
<keyword evidence="1 3" id="KW-0853">WD repeat</keyword>
<dbReference type="SMART" id="SM00320">
    <property type="entry name" value="WD40"/>
    <property type="match status" value="6"/>
</dbReference>
<dbReference type="SMART" id="SM00028">
    <property type="entry name" value="TPR"/>
    <property type="match status" value="2"/>
</dbReference>
<dbReference type="InterPro" id="IPR045151">
    <property type="entry name" value="DCAF8"/>
</dbReference>
<evidence type="ECO:0000256" key="2">
    <source>
        <dbReference type="ARBA" id="ARBA00022737"/>
    </source>
</evidence>
<dbReference type="InterPro" id="IPR011990">
    <property type="entry name" value="TPR-like_helical_dom_sf"/>
</dbReference>
<dbReference type="InterPro" id="IPR036322">
    <property type="entry name" value="WD40_repeat_dom_sf"/>
</dbReference>
<reference evidence="4" key="2">
    <citation type="submission" date="2014-07" db="EMBL/GenBank/DDBJ databases">
        <authorList>
            <person name="Hull J."/>
        </authorList>
    </citation>
    <scope>NUCLEOTIDE SEQUENCE</scope>
</reference>
<dbReference type="InterPro" id="IPR015943">
    <property type="entry name" value="WD40/YVTN_repeat-like_dom_sf"/>
</dbReference>
<evidence type="ECO:0000313" key="5">
    <source>
        <dbReference type="EMBL" id="JAQ16725.1"/>
    </source>
</evidence>
<keyword evidence="2" id="KW-0677">Repeat</keyword>
<dbReference type="SUPFAM" id="SSF50978">
    <property type="entry name" value="WD40 repeat-like"/>
    <property type="match status" value="1"/>
</dbReference>
<gene>
    <name evidence="4" type="primary">WDTC1</name>
    <name evidence="5" type="synonym">WDTC1_0</name>
    <name evidence="4" type="ORF">CM83_59210</name>
    <name evidence="5" type="ORF">g.62765</name>
</gene>
<dbReference type="EMBL" id="GBHO01021134">
    <property type="protein sequence ID" value="JAG22470.1"/>
    <property type="molecule type" value="Transcribed_RNA"/>
</dbReference>
<dbReference type="Pfam" id="PF00400">
    <property type="entry name" value="WD40"/>
    <property type="match status" value="3"/>
</dbReference>
<name>A0A0A9XYU9_LYGHE</name>
<evidence type="ECO:0000313" key="4">
    <source>
        <dbReference type="EMBL" id="JAG22470.1"/>
    </source>
</evidence>
<dbReference type="InterPro" id="IPR001680">
    <property type="entry name" value="WD40_rpt"/>
</dbReference>
<dbReference type="PANTHER" id="PTHR15574">
    <property type="entry name" value="WD REPEAT DOMAIN-CONTAINING FAMILY"/>
    <property type="match status" value="1"/>
</dbReference>
<dbReference type="Gene3D" id="2.130.10.10">
    <property type="entry name" value="YVTN repeat-like/Quinoprotein amine dehydrogenase"/>
    <property type="match status" value="2"/>
</dbReference>
<organism evidence="4">
    <name type="scientific">Lygus hesperus</name>
    <name type="common">Western plant bug</name>
    <dbReference type="NCBI Taxonomy" id="30085"/>
    <lineage>
        <taxon>Eukaryota</taxon>
        <taxon>Metazoa</taxon>
        <taxon>Ecdysozoa</taxon>
        <taxon>Arthropoda</taxon>
        <taxon>Hexapoda</taxon>
        <taxon>Insecta</taxon>
        <taxon>Pterygota</taxon>
        <taxon>Neoptera</taxon>
        <taxon>Paraneoptera</taxon>
        <taxon>Hemiptera</taxon>
        <taxon>Heteroptera</taxon>
        <taxon>Panheteroptera</taxon>
        <taxon>Cimicomorpha</taxon>
        <taxon>Miridae</taxon>
        <taxon>Mirini</taxon>
        <taxon>Lygus</taxon>
    </lineage>
</organism>
<proteinExistence type="predicted"/>
<dbReference type="PANTHER" id="PTHR15574:SF40">
    <property type="entry name" value="WD AND TETRATRICOPEPTIDE REPEATS PROTEIN 1"/>
    <property type="match status" value="1"/>
</dbReference>
<dbReference type="PROSITE" id="PS50082">
    <property type="entry name" value="WD_REPEATS_2"/>
    <property type="match status" value="2"/>
</dbReference>